<sequence>MDDSDVSAWQTSVKPRALVVGSMIKHCKDRLQARAEIHDFISNMKEDVEKTSRDLSEEDQDSREWYIRKKSCASFLYLKHRDVERLNQITEEKPITCSACQEEFRAVETEYPCRVCDSVFHKDCLLEMKGIHPSHLTAVEKANSSVGWSCPVCDDLSLLLTEDEVQDIIDTFEEGIKPKDGQISRGDFIDYKKKQFDHQMSQEDHEDTDLEFRLADRDGNGVIDWWEFLNYQAKKKLALRDQTELVELLTEKEVRMAKLVFTHMDVNKDGKVSELEARKAFGDYFGQVKLLDRRRCSVIESYARHATARAMALDIKETGAVTWDEFLNGQAKFIIGVRPNPSN</sequence>
<dbReference type="AlphaFoldDB" id="A0A8B8AYJ3"/>
<dbReference type="RefSeq" id="XP_022296222.1">
    <property type="nucleotide sequence ID" value="XM_022440514.1"/>
</dbReference>
<dbReference type="GO" id="GO:0005509">
    <property type="term" value="F:calcium ion binding"/>
    <property type="evidence" value="ECO:0007669"/>
    <property type="project" value="InterPro"/>
</dbReference>
<name>A0A8B8AYJ3_CRAVI</name>
<dbReference type="InterPro" id="IPR031946">
    <property type="entry name" value="KIAA1045_Zf_RING"/>
</dbReference>
<accession>A0A8B8AYJ3</accession>
<keyword evidence="3" id="KW-1185">Reference proteome</keyword>
<dbReference type="InterPro" id="IPR018247">
    <property type="entry name" value="EF_Hand_1_Ca_BS"/>
</dbReference>
<gene>
    <name evidence="4" type="primary">LOC111106005</name>
</gene>
<dbReference type="SUPFAM" id="SSF57903">
    <property type="entry name" value="FYVE/PHD zinc finger"/>
    <property type="match status" value="1"/>
</dbReference>
<protein>
    <submittedName>
        <fullName evidence="4">PHD finger protein 24-like</fullName>
    </submittedName>
</protein>
<dbReference type="Gene3D" id="1.10.238.10">
    <property type="entry name" value="EF-hand"/>
    <property type="match status" value="2"/>
</dbReference>
<dbReference type="KEGG" id="cvn:111106005"/>
<dbReference type="InterPro" id="IPR011992">
    <property type="entry name" value="EF-hand-dom_pair"/>
</dbReference>
<dbReference type="PROSITE" id="PS00018">
    <property type="entry name" value="EF_HAND_1"/>
    <property type="match status" value="1"/>
</dbReference>
<feature type="domain" description="EF-hand" evidence="2">
    <location>
        <begin position="252"/>
        <end position="287"/>
    </location>
</feature>
<dbReference type="OrthoDB" id="9978298at2759"/>
<dbReference type="InterPro" id="IPR011011">
    <property type="entry name" value="Znf_FYVE_PHD"/>
</dbReference>
<dbReference type="Pfam" id="PF13833">
    <property type="entry name" value="EF-hand_8"/>
    <property type="match status" value="1"/>
</dbReference>
<dbReference type="SUPFAM" id="SSF47473">
    <property type="entry name" value="EF-hand"/>
    <property type="match status" value="1"/>
</dbReference>
<dbReference type="GeneID" id="111106005"/>
<organism evidence="3 4">
    <name type="scientific">Crassostrea virginica</name>
    <name type="common">Eastern oyster</name>
    <dbReference type="NCBI Taxonomy" id="6565"/>
    <lineage>
        <taxon>Eukaryota</taxon>
        <taxon>Metazoa</taxon>
        <taxon>Spiralia</taxon>
        <taxon>Lophotrochozoa</taxon>
        <taxon>Mollusca</taxon>
        <taxon>Bivalvia</taxon>
        <taxon>Autobranchia</taxon>
        <taxon>Pteriomorphia</taxon>
        <taxon>Ostreida</taxon>
        <taxon>Ostreoidea</taxon>
        <taxon>Ostreidae</taxon>
        <taxon>Crassostrea</taxon>
    </lineage>
</organism>
<proteinExistence type="predicted"/>
<dbReference type="Pfam" id="PF16744">
    <property type="entry name" value="zf-RING_15"/>
    <property type="match status" value="1"/>
</dbReference>
<evidence type="ECO:0000256" key="1">
    <source>
        <dbReference type="ARBA" id="ARBA00022837"/>
    </source>
</evidence>
<dbReference type="CDD" id="cd15489">
    <property type="entry name" value="PHD_SF"/>
    <property type="match status" value="1"/>
</dbReference>
<reference evidence="4" key="1">
    <citation type="submission" date="2025-08" db="UniProtKB">
        <authorList>
            <consortium name="RefSeq"/>
        </authorList>
    </citation>
    <scope>IDENTIFICATION</scope>
    <source>
        <tissue evidence="4">Whole sample</tissue>
    </source>
</reference>
<dbReference type="InterPro" id="IPR013083">
    <property type="entry name" value="Znf_RING/FYVE/PHD"/>
</dbReference>
<evidence type="ECO:0000259" key="2">
    <source>
        <dbReference type="PROSITE" id="PS50222"/>
    </source>
</evidence>
<dbReference type="InterPro" id="IPR002048">
    <property type="entry name" value="EF_hand_dom"/>
</dbReference>
<evidence type="ECO:0000313" key="4">
    <source>
        <dbReference type="RefSeq" id="XP_022296222.1"/>
    </source>
</evidence>
<evidence type="ECO:0000313" key="3">
    <source>
        <dbReference type="Proteomes" id="UP000694844"/>
    </source>
</evidence>
<dbReference type="PROSITE" id="PS50222">
    <property type="entry name" value="EF_HAND_2"/>
    <property type="match status" value="1"/>
</dbReference>
<dbReference type="Proteomes" id="UP000694844">
    <property type="component" value="Chromosome 8"/>
</dbReference>
<dbReference type="Gene3D" id="3.30.40.10">
    <property type="entry name" value="Zinc/RING finger domain, C3HC4 (zinc finger)"/>
    <property type="match status" value="1"/>
</dbReference>
<keyword evidence="1" id="KW-0106">Calcium</keyword>